<sequence>MKAKLRNIGSLLGATVNRARIQGSNAIWKRSNFLLVPKVSARGSSNWARIEGSNIIYTRTNSLRFPGCLTGIKGPVKMDANLDSSIVEQKDLKDVHKSMAEVIETHRAWCQLL</sequence>
<dbReference type="Proteomes" id="UP000242146">
    <property type="component" value="Unassembled WGS sequence"/>
</dbReference>
<evidence type="ECO:0000313" key="2">
    <source>
        <dbReference type="Proteomes" id="UP000242146"/>
    </source>
</evidence>
<proteinExistence type="predicted"/>
<protein>
    <submittedName>
        <fullName evidence="1">Uncharacterized protein</fullName>
    </submittedName>
</protein>
<name>A0A1X2GIX5_9FUNG</name>
<dbReference type="EMBL" id="MCGT01000012">
    <property type="protein sequence ID" value="ORX54956.1"/>
    <property type="molecule type" value="Genomic_DNA"/>
</dbReference>
<reference evidence="1 2" key="1">
    <citation type="submission" date="2016-07" db="EMBL/GenBank/DDBJ databases">
        <title>Pervasive Adenine N6-methylation of Active Genes in Fungi.</title>
        <authorList>
            <consortium name="DOE Joint Genome Institute"/>
            <person name="Mondo S.J."/>
            <person name="Dannebaum R.O."/>
            <person name="Kuo R.C."/>
            <person name="Labutti K."/>
            <person name="Haridas S."/>
            <person name="Kuo A."/>
            <person name="Salamov A."/>
            <person name="Ahrendt S.R."/>
            <person name="Lipzen A."/>
            <person name="Sullivan W."/>
            <person name="Andreopoulos W.B."/>
            <person name="Clum A."/>
            <person name="Lindquist E."/>
            <person name="Daum C."/>
            <person name="Ramamoorthy G.K."/>
            <person name="Gryganskyi A."/>
            <person name="Culley D."/>
            <person name="Magnuson J.K."/>
            <person name="James T.Y."/>
            <person name="O'Malley M.A."/>
            <person name="Stajich J.E."/>
            <person name="Spatafora J.W."/>
            <person name="Visel A."/>
            <person name="Grigoriev I.V."/>
        </authorList>
    </citation>
    <scope>NUCLEOTIDE SEQUENCE [LARGE SCALE GENOMIC DNA]</scope>
    <source>
        <strain evidence="1 2">NRRL 3301</strain>
    </source>
</reference>
<organism evidence="1 2">
    <name type="scientific">Hesseltinella vesiculosa</name>
    <dbReference type="NCBI Taxonomy" id="101127"/>
    <lineage>
        <taxon>Eukaryota</taxon>
        <taxon>Fungi</taxon>
        <taxon>Fungi incertae sedis</taxon>
        <taxon>Mucoromycota</taxon>
        <taxon>Mucoromycotina</taxon>
        <taxon>Mucoromycetes</taxon>
        <taxon>Mucorales</taxon>
        <taxon>Cunninghamellaceae</taxon>
        <taxon>Hesseltinella</taxon>
    </lineage>
</organism>
<accession>A0A1X2GIX5</accession>
<gene>
    <name evidence="1" type="ORF">DM01DRAFT_303117</name>
</gene>
<evidence type="ECO:0000313" key="1">
    <source>
        <dbReference type="EMBL" id="ORX54956.1"/>
    </source>
</evidence>
<keyword evidence="2" id="KW-1185">Reference proteome</keyword>
<dbReference type="AlphaFoldDB" id="A0A1X2GIX5"/>
<comment type="caution">
    <text evidence="1">The sequence shown here is derived from an EMBL/GenBank/DDBJ whole genome shotgun (WGS) entry which is preliminary data.</text>
</comment>